<dbReference type="Pfam" id="PF00460">
    <property type="entry name" value="Flg_bb_rod"/>
    <property type="match status" value="1"/>
</dbReference>
<comment type="subcellular location">
    <subcellularLocation>
        <location evidence="2">Bacterial flagellum basal body</location>
    </subcellularLocation>
</comment>
<evidence type="ECO:0000259" key="5">
    <source>
        <dbReference type="Pfam" id="PF22692"/>
    </source>
</evidence>
<keyword evidence="6" id="KW-0966">Cell projection</keyword>
<evidence type="ECO:0000259" key="3">
    <source>
        <dbReference type="Pfam" id="PF00460"/>
    </source>
</evidence>
<keyword evidence="7" id="KW-1185">Reference proteome</keyword>
<dbReference type="Proteomes" id="UP000019426">
    <property type="component" value="Chromosome M2/40_rep1"/>
</dbReference>
<feature type="domain" description="Flagellar basal-body/hook protein C-terminal" evidence="4">
    <location>
        <begin position="211"/>
        <end position="252"/>
    </location>
</feature>
<name>W6RYT4_9CLOT</name>
<dbReference type="SUPFAM" id="SSF117143">
    <property type="entry name" value="Flagellar hook protein flgE"/>
    <property type="match status" value="1"/>
</dbReference>
<dbReference type="InterPro" id="IPR037925">
    <property type="entry name" value="FlgE/F/G-like"/>
</dbReference>
<feature type="domain" description="Flagellar hook protein FlgE/F/G-like D1" evidence="5">
    <location>
        <begin position="96"/>
        <end position="164"/>
    </location>
</feature>
<dbReference type="Pfam" id="PF22692">
    <property type="entry name" value="LlgE_F_G_D1"/>
    <property type="match status" value="1"/>
</dbReference>
<sequence>MIRGLYTAVSGMIVQENKQNVISNNIANAETVGFKSDNLIAKSFKDVMMINHDKGTSSGSQKVQLGTMSLGSSVAGVYSDFSQGTIKETGNDTDFAIVGNGFFKVSRESNGIAEEYYTRDGNFQVNIQGYLVNNYGDYVLDKNSNKIYVGDGKITANENGDLSIENNNGTVNNYSLAVVDFEDYTTLNKVGDNLYSGEGAVDINARVQHKSVEGSNINIMNEMVNLMSVMRDFESNQTLVQTMDESLGKLINNVGSVRG</sequence>
<evidence type="ECO:0000259" key="4">
    <source>
        <dbReference type="Pfam" id="PF06429"/>
    </source>
</evidence>
<keyword evidence="2" id="KW-0975">Bacterial flagellum</keyword>
<accession>W6RYT4</accession>
<feature type="domain" description="Flagellar basal body rod protein N-terminal" evidence="3">
    <location>
        <begin position="5"/>
        <end position="35"/>
    </location>
</feature>
<gene>
    <name evidence="6" type="primary">flgG</name>
    <name evidence="6" type="ORF">CM240_1621</name>
</gene>
<dbReference type="InterPro" id="IPR020013">
    <property type="entry name" value="Flagellar_FlgE/F/G"/>
</dbReference>
<evidence type="ECO:0000313" key="7">
    <source>
        <dbReference type="Proteomes" id="UP000019426"/>
    </source>
</evidence>
<dbReference type="PANTHER" id="PTHR30435">
    <property type="entry name" value="FLAGELLAR PROTEIN"/>
    <property type="match status" value="1"/>
</dbReference>
<dbReference type="STRING" id="1216932.CM240_1621"/>
<evidence type="ECO:0000256" key="2">
    <source>
        <dbReference type="RuleBase" id="RU362116"/>
    </source>
</evidence>
<dbReference type="HOGENOM" id="CLU_013687_0_0_9"/>
<dbReference type="InterPro" id="IPR010930">
    <property type="entry name" value="Flg_bb/hook_C_dom"/>
</dbReference>
<dbReference type="Pfam" id="PF06429">
    <property type="entry name" value="Flg_bbr_C"/>
    <property type="match status" value="1"/>
</dbReference>
<protein>
    <submittedName>
        <fullName evidence="6">Flagellar basal body rod protein FlgG</fullName>
    </submittedName>
</protein>
<dbReference type="RefSeq" id="WP_044038154.1">
    <property type="nucleotide sequence ID" value="NZ_HG917868.1"/>
</dbReference>
<dbReference type="OrthoDB" id="9800375at2"/>
<dbReference type="KEGG" id="clt:CM240_1621"/>
<dbReference type="PROSITE" id="PS00588">
    <property type="entry name" value="FLAGELLA_BB_ROD"/>
    <property type="match status" value="1"/>
</dbReference>
<dbReference type="PANTHER" id="PTHR30435:SF19">
    <property type="entry name" value="FLAGELLAR BASAL-BODY ROD PROTEIN FLGG"/>
    <property type="match status" value="1"/>
</dbReference>
<comment type="similarity">
    <text evidence="1 2">Belongs to the flagella basal body rod proteins family.</text>
</comment>
<dbReference type="InterPro" id="IPR053967">
    <property type="entry name" value="LlgE_F_G-like_D1"/>
</dbReference>
<keyword evidence="6" id="KW-0969">Cilium</keyword>
<dbReference type="EMBL" id="HG917868">
    <property type="protein sequence ID" value="CDM68779.1"/>
    <property type="molecule type" value="Genomic_DNA"/>
</dbReference>
<organism evidence="6 7">
    <name type="scientific">Clostridium bornimense</name>
    <dbReference type="NCBI Taxonomy" id="1216932"/>
    <lineage>
        <taxon>Bacteria</taxon>
        <taxon>Bacillati</taxon>
        <taxon>Bacillota</taxon>
        <taxon>Clostridia</taxon>
        <taxon>Eubacteriales</taxon>
        <taxon>Clostridiaceae</taxon>
        <taxon>Clostridium</taxon>
    </lineage>
</organism>
<reference evidence="6 7" key="1">
    <citation type="submission" date="2013-11" db="EMBL/GenBank/DDBJ databases">
        <title>Complete genome sequence of Clostridum sp. M2/40.</title>
        <authorList>
            <person name="Wibberg D."/>
            <person name="Puehler A."/>
            <person name="Schlueter A."/>
        </authorList>
    </citation>
    <scope>NUCLEOTIDE SEQUENCE [LARGE SCALE GENOMIC DNA]</scope>
    <source>
        <strain evidence="7">M2/40</strain>
    </source>
</reference>
<evidence type="ECO:0000256" key="1">
    <source>
        <dbReference type="ARBA" id="ARBA00009677"/>
    </source>
</evidence>
<dbReference type="AlphaFoldDB" id="W6RYT4"/>
<dbReference type="eggNOG" id="COG4786">
    <property type="taxonomic scope" value="Bacteria"/>
</dbReference>
<keyword evidence="6" id="KW-0282">Flagellum</keyword>
<dbReference type="PATRIC" id="fig|1216932.3.peg.1614"/>
<dbReference type="InterPro" id="IPR001444">
    <property type="entry name" value="Flag_bb_rod_N"/>
</dbReference>
<dbReference type="GO" id="GO:0071978">
    <property type="term" value="P:bacterial-type flagellum-dependent swarming motility"/>
    <property type="evidence" value="ECO:0007669"/>
    <property type="project" value="TreeGrafter"/>
</dbReference>
<proteinExistence type="inferred from homology"/>
<dbReference type="NCBIfam" id="TIGR03506">
    <property type="entry name" value="FlgEFG_subfam"/>
    <property type="match status" value="1"/>
</dbReference>
<dbReference type="GO" id="GO:0009425">
    <property type="term" value="C:bacterial-type flagellum basal body"/>
    <property type="evidence" value="ECO:0007669"/>
    <property type="project" value="UniProtKB-SubCell"/>
</dbReference>
<dbReference type="InterPro" id="IPR019776">
    <property type="entry name" value="Flagellar_basal_body_rod_CS"/>
</dbReference>
<evidence type="ECO:0000313" key="6">
    <source>
        <dbReference type="EMBL" id="CDM68779.1"/>
    </source>
</evidence>